<accession>A0ABT3GAN5</accession>
<dbReference type="EMBL" id="JAPDDR010000020">
    <property type="protein sequence ID" value="MCW1916901.1"/>
    <property type="molecule type" value="Genomic_DNA"/>
</dbReference>
<name>A0ABT3GAN5_9BACT</name>
<protein>
    <submittedName>
        <fullName evidence="1">Uncharacterized protein</fullName>
    </submittedName>
</protein>
<keyword evidence="2" id="KW-1185">Reference proteome</keyword>
<reference evidence="1" key="1">
    <citation type="submission" date="2022-10" db="EMBL/GenBank/DDBJ databases">
        <title>Luteolibacter sp. GHJ8, whole genome shotgun sequencing project.</title>
        <authorList>
            <person name="Zhao G."/>
            <person name="Shen L."/>
        </authorList>
    </citation>
    <scope>NUCLEOTIDE SEQUENCE</scope>
    <source>
        <strain evidence="1">GHJ8</strain>
    </source>
</reference>
<comment type="caution">
    <text evidence="1">The sequence shown here is derived from an EMBL/GenBank/DDBJ whole genome shotgun (WGS) entry which is preliminary data.</text>
</comment>
<proteinExistence type="predicted"/>
<gene>
    <name evidence="1" type="ORF">OJ996_25155</name>
</gene>
<evidence type="ECO:0000313" key="2">
    <source>
        <dbReference type="Proteomes" id="UP001165653"/>
    </source>
</evidence>
<dbReference type="Proteomes" id="UP001165653">
    <property type="component" value="Unassembled WGS sequence"/>
</dbReference>
<evidence type="ECO:0000313" key="1">
    <source>
        <dbReference type="EMBL" id="MCW1916901.1"/>
    </source>
</evidence>
<organism evidence="1 2">
    <name type="scientific">Luteolibacter rhizosphaerae</name>
    <dbReference type="NCBI Taxonomy" id="2989719"/>
    <lineage>
        <taxon>Bacteria</taxon>
        <taxon>Pseudomonadati</taxon>
        <taxon>Verrucomicrobiota</taxon>
        <taxon>Verrucomicrobiia</taxon>
        <taxon>Verrucomicrobiales</taxon>
        <taxon>Verrucomicrobiaceae</taxon>
        <taxon>Luteolibacter</taxon>
    </lineage>
</organism>
<dbReference type="RefSeq" id="WP_264516520.1">
    <property type="nucleotide sequence ID" value="NZ_JAPDDR010000020.1"/>
</dbReference>
<sequence>MEEENSEPRDTKWKQYRRFQDRIEHYVLPDVEAFQEKDSWRSGFLVWNVPTKTFSAYSLPFNYKFTQLAKGNYLDLEESPLDTDESPKSFFLMLLASRGFGVEGIPTHSPNVARRWRQYAIARELVELERDLEAPLSEDYKRTRLSMADNETEFNRYVGEKLTEMLRGSTASADFRCVAQWIGRIEHLEKEGIPAAYQAFFRSVEEAAGKALARGDYPPLPTKKAVRDIFVGTSLGTDKSFGDICKLLRFNWLPWDRPGPRRS</sequence>